<accession>A0AAN7GUX2</accession>
<dbReference type="AlphaFoldDB" id="A0AAN7GUX2"/>
<evidence type="ECO:0000313" key="3">
    <source>
        <dbReference type="Proteomes" id="UP001301958"/>
    </source>
</evidence>
<proteinExistence type="predicted"/>
<protein>
    <submittedName>
        <fullName evidence="2">Uncharacterized protein</fullName>
    </submittedName>
</protein>
<evidence type="ECO:0000256" key="1">
    <source>
        <dbReference type="SAM" id="Phobius"/>
    </source>
</evidence>
<evidence type="ECO:0000313" key="2">
    <source>
        <dbReference type="EMBL" id="KAK4223475.1"/>
    </source>
</evidence>
<keyword evidence="1" id="KW-1133">Transmembrane helix</keyword>
<reference evidence="2" key="1">
    <citation type="journal article" date="2023" name="Mol. Phylogenet. Evol.">
        <title>Genome-scale phylogeny and comparative genomics of the fungal order Sordariales.</title>
        <authorList>
            <person name="Hensen N."/>
            <person name="Bonometti L."/>
            <person name="Westerberg I."/>
            <person name="Brannstrom I.O."/>
            <person name="Guillou S."/>
            <person name="Cros-Aarteil S."/>
            <person name="Calhoun S."/>
            <person name="Haridas S."/>
            <person name="Kuo A."/>
            <person name="Mondo S."/>
            <person name="Pangilinan J."/>
            <person name="Riley R."/>
            <person name="LaButti K."/>
            <person name="Andreopoulos B."/>
            <person name="Lipzen A."/>
            <person name="Chen C."/>
            <person name="Yan M."/>
            <person name="Daum C."/>
            <person name="Ng V."/>
            <person name="Clum A."/>
            <person name="Steindorff A."/>
            <person name="Ohm R.A."/>
            <person name="Martin F."/>
            <person name="Silar P."/>
            <person name="Natvig D.O."/>
            <person name="Lalanne C."/>
            <person name="Gautier V."/>
            <person name="Ament-Velasquez S.L."/>
            <person name="Kruys A."/>
            <person name="Hutchinson M.I."/>
            <person name="Powell A.J."/>
            <person name="Barry K."/>
            <person name="Miller A.N."/>
            <person name="Grigoriev I.V."/>
            <person name="Debuchy R."/>
            <person name="Gladieux P."/>
            <person name="Hiltunen Thoren M."/>
            <person name="Johannesson H."/>
        </authorList>
    </citation>
    <scope>NUCLEOTIDE SEQUENCE</scope>
    <source>
        <strain evidence="2">CBS 990.96</strain>
    </source>
</reference>
<dbReference type="Proteomes" id="UP001301958">
    <property type="component" value="Unassembled WGS sequence"/>
</dbReference>
<name>A0AAN7GUX2_9PEZI</name>
<reference evidence="2" key="2">
    <citation type="submission" date="2023-05" db="EMBL/GenBank/DDBJ databases">
        <authorList>
            <consortium name="Lawrence Berkeley National Laboratory"/>
            <person name="Steindorff A."/>
            <person name="Hensen N."/>
            <person name="Bonometti L."/>
            <person name="Westerberg I."/>
            <person name="Brannstrom I.O."/>
            <person name="Guillou S."/>
            <person name="Cros-Aarteil S."/>
            <person name="Calhoun S."/>
            <person name="Haridas S."/>
            <person name="Kuo A."/>
            <person name="Mondo S."/>
            <person name="Pangilinan J."/>
            <person name="Riley R."/>
            <person name="Labutti K."/>
            <person name="Andreopoulos B."/>
            <person name="Lipzen A."/>
            <person name="Chen C."/>
            <person name="Yanf M."/>
            <person name="Daum C."/>
            <person name="Ng V."/>
            <person name="Clum A."/>
            <person name="Ohm R."/>
            <person name="Martin F."/>
            <person name="Silar P."/>
            <person name="Natvig D."/>
            <person name="Lalanne C."/>
            <person name="Gautier V."/>
            <person name="Ament-Velasquez S.L."/>
            <person name="Kruys A."/>
            <person name="Hutchinson M.I."/>
            <person name="Powell A.J."/>
            <person name="Barry K."/>
            <person name="Miller A.N."/>
            <person name="Grigoriev I.V."/>
            <person name="Debuchy R."/>
            <person name="Gladieux P."/>
            <person name="Thoren M.H."/>
            <person name="Johannesson H."/>
        </authorList>
    </citation>
    <scope>NUCLEOTIDE SEQUENCE</scope>
    <source>
        <strain evidence="2">CBS 990.96</strain>
    </source>
</reference>
<dbReference type="EMBL" id="MU865425">
    <property type="protein sequence ID" value="KAK4223475.1"/>
    <property type="molecule type" value="Genomic_DNA"/>
</dbReference>
<keyword evidence="3" id="KW-1185">Reference proteome</keyword>
<sequence length="125" mass="14471">MPPGLHRGEGPLLLSATFNPGKWINNPVHWYCRVKNIIYLWPKYNIKRAASISLTPEAINACAGLLISLPPTLGVLFIWYRSWTWRFWITSRLGRDDLEHQATDMSPRSRDYRQVNLQEPVELPA</sequence>
<keyword evidence="1" id="KW-0812">Transmembrane</keyword>
<organism evidence="2 3">
    <name type="scientific">Podospora fimiseda</name>
    <dbReference type="NCBI Taxonomy" id="252190"/>
    <lineage>
        <taxon>Eukaryota</taxon>
        <taxon>Fungi</taxon>
        <taxon>Dikarya</taxon>
        <taxon>Ascomycota</taxon>
        <taxon>Pezizomycotina</taxon>
        <taxon>Sordariomycetes</taxon>
        <taxon>Sordariomycetidae</taxon>
        <taxon>Sordariales</taxon>
        <taxon>Podosporaceae</taxon>
        <taxon>Podospora</taxon>
    </lineage>
</organism>
<comment type="caution">
    <text evidence="2">The sequence shown here is derived from an EMBL/GenBank/DDBJ whole genome shotgun (WGS) entry which is preliminary data.</text>
</comment>
<feature type="transmembrane region" description="Helical" evidence="1">
    <location>
        <begin position="58"/>
        <end position="80"/>
    </location>
</feature>
<gene>
    <name evidence="2" type="ORF">QBC38DRAFT_447311</name>
</gene>
<keyword evidence="1" id="KW-0472">Membrane</keyword>